<protein>
    <submittedName>
        <fullName evidence="1">Malonyl-[acyl-carrier protein] O-methyltransferase BioC</fullName>
    </submittedName>
</protein>
<organism evidence="1">
    <name type="scientific">Campylobacter jejuni</name>
    <dbReference type="NCBI Taxonomy" id="197"/>
    <lineage>
        <taxon>Bacteria</taxon>
        <taxon>Pseudomonadati</taxon>
        <taxon>Campylobacterota</taxon>
        <taxon>Epsilonproteobacteria</taxon>
        <taxon>Campylobacterales</taxon>
        <taxon>Campylobacteraceae</taxon>
        <taxon>Campylobacter</taxon>
    </lineage>
</organism>
<keyword evidence="1" id="KW-0808">Transferase</keyword>
<keyword evidence="1" id="KW-0489">Methyltransferase</keyword>
<dbReference type="AlphaFoldDB" id="A0A5T1SRU8"/>
<gene>
    <name evidence="1" type="ORF">CJS35_09295</name>
</gene>
<feature type="non-terminal residue" evidence="1">
    <location>
        <position position="1"/>
    </location>
</feature>
<accession>A0A5T1SRU8</accession>
<dbReference type="GO" id="GO:0008168">
    <property type="term" value="F:methyltransferase activity"/>
    <property type="evidence" value="ECO:0007669"/>
    <property type="project" value="UniProtKB-KW"/>
</dbReference>
<name>A0A5T1SRU8_CAMJU</name>
<reference evidence="1" key="1">
    <citation type="submission" date="2018-06" db="EMBL/GenBank/DDBJ databases">
        <authorList>
            <consortium name="PulseNet: The National Subtyping Network for Foodborne Disease Surveillance"/>
            <person name="Tarr C.L."/>
            <person name="Trees E."/>
            <person name="Katz L.S."/>
            <person name="Carleton-Romer H.A."/>
            <person name="Stroika S."/>
            <person name="Kucerova Z."/>
            <person name="Roache K.F."/>
            <person name="Sabol A.L."/>
            <person name="Besser J."/>
            <person name="Gerner-Smidt P."/>
        </authorList>
    </citation>
    <scope>NUCLEOTIDE SEQUENCE</scope>
    <source>
        <strain evidence="1">PNUSAC002578</strain>
    </source>
</reference>
<evidence type="ECO:0000313" key="1">
    <source>
        <dbReference type="EMBL" id="EAL5415645.1"/>
    </source>
</evidence>
<comment type="caution">
    <text evidence="1">The sequence shown here is derived from an EMBL/GenBank/DDBJ whole genome shotgun (WGS) entry which is preliminary data.</text>
</comment>
<dbReference type="GO" id="GO:0032259">
    <property type="term" value="P:methylation"/>
    <property type="evidence" value="ECO:0007669"/>
    <property type="project" value="UniProtKB-KW"/>
</dbReference>
<dbReference type="EMBL" id="AACPCW010000043">
    <property type="protein sequence ID" value="EAL5415645.1"/>
    <property type="molecule type" value="Genomic_DNA"/>
</dbReference>
<sequence>LSFDNALDVFRHLKLSGVNSLGFYPLNKGFLKEFEEKFQNKLTYHPVFILCKNDIK</sequence>
<proteinExistence type="predicted"/>